<keyword evidence="2 8" id="KW-0813">Transport</keyword>
<feature type="transmembrane region" description="Helical" evidence="9">
    <location>
        <begin position="158"/>
        <end position="184"/>
    </location>
</feature>
<evidence type="ECO:0000256" key="5">
    <source>
        <dbReference type="ARBA" id="ARBA00022927"/>
    </source>
</evidence>
<feature type="domain" description="MotA/TolQ/ExbB proton channel" evidence="10">
    <location>
        <begin position="74"/>
        <end position="196"/>
    </location>
</feature>
<dbReference type="PANTHER" id="PTHR30625:SF15">
    <property type="entry name" value="BIOPOLYMER TRANSPORT PROTEIN EXBB"/>
    <property type="match status" value="1"/>
</dbReference>
<dbReference type="InterPro" id="IPR002898">
    <property type="entry name" value="MotA_ExbB_proton_chnl"/>
</dbReference>
<evidence type="ECO:0000256" key="4">
    <source>
        <dbReference type="ARBA" id="ARBA00022692"/>
    </source>
</evidence>
<proteinExistence type="inferred from homology"/>
<gene>
    <name evidence="11" type="ORF">SAMN05421751_104174</name>
</gene>
<comment type="subcellular location">
    <subcellularLocation>
        <location evidence="1">Cell membrane</location>
        <topology evidence="1">Multi-pass membrane protein</topology>
    </subcellularLocation>
    <subcellularLocation>
        <location evidence="8">Membrane</location>
        <topology evidence="8">Multi-pass membrane protein</topology>
    </subcellularLocation>
</comment>
<evidence type="ECO:0000256" key="8">
    <source>
        <dbReference type="RuleBase" id="RU004057"/>
    </source>
</evidence>
<dbReference type="GO" id="GO:0017038">
    <property type="term" value="P:protein import"/>
    <property type="evidence" value="ECO:0007669"/>
    <property type="project" value="TreeGrafter"/>
</dbReference>
<keyword evidence="5 8" id="KW-0653">Protein transport</keyword>
<dbReference type="GO" id="GO:0005886">
    <property type="term" value="C:plasma membrane"/>
    <property type="evidence" value="ECO:0007669"/>
    <property type="project" value="UniProtKB-SubCell"/>
</dbReference>
<evidence type="ECO:0000256" key="2">
    <source>
        <dbReference type="ARBA" id="ARBA00022448"/>
    </source>
</evidence>
<dbReference type="PANTHER" id="PTHR30625">
    <property type="entry name" value="PROTEIN TOLQ"/>
    <property type="match status" value="1"/>
</dbReference>
<dbReference type="InterPro" id="IPR050790">
    <property type="entry name" value="ExbB/TolQ_transport"/>
</dbReference>
<evidence type="ECO:0000256" key="9">
    <source>
        <dbReference type="SAM" id="Phobius"/>
    </source>
</evidence>
<name>A0A1H5UND8_9RHOB</name>
<evidence type="ECO:0000256" key="1">
    <source>
        <dbReference type="ARBA" id="ARBA00004651"/>
    </source>
</evidence>
<keyword evidence="7 9" id="KW-0472">Membrane</keyword>
<evidence type="ECO:0000256" key="7">
    <source>
        <dbReference type="ARBA" id="ARBA00023136"/>
    </source>
</evidence>
<dbReference type="RefSeq" id="WP_104007391.1">
    <property type="nucleotide sequence ID" value="NZ_FNVD01000004.1"/>
</dbReference>
<feature type="transmembrane region" description="Helical" evidence="9">
    <location>
        <begin position="16"/>
        <end position="33"/>
    </location>
</feature>
<evidence type="ECO:0000259" key="10">
    <source>
        <dbReference type="Pfam" id="PF01618"/>
    </source>
</evidence>
<sequence>MIPQSLLEFLDRGGPTMWLIAALSVLTLALILWKTWQLARLGAWSGAATAQAIRLWTEGQAEAALATVAGRRSLRARLAHAAMSARLDPALDDAAAREETARAARADLAEARRGLRALELIATIAPLLGLLGTVLGMIEAFQTLQQAGARAEPSALAGGIWEALLTTAAGMAVAIPAGVALSWFESVADALQADMEDAATRIFVRGGRG</sequence>
<evidence type="ECO:0000313" key="12">
    <source>
        <dbReference type="Proteomes" id="UP000236742"/>
    </source>
</evidence>
<evidence type="ECO:0000256" key="6">
    <source>
        <dbReference type="ARBA" id="ARBA00022989"/>
    </source>
</evidence>
<reference evidence="11 12" key="1">
    <citation type="submission" date="2016-10" db="EMBL/GenBank/DDBJ databases">
        <authorList>
            <person name="de Groot N.N."/>
        </authorList>
    </citation>
    <scope>NUCLEOTIDE SEQUENCE [LARGE SCALE GENOMIC DNA]</scope>
    <source>
        <strain evidence="11 12">DSM 23413</strain>
    </source>
</reference>
<dbReference type="EMBL" id="FNVD01000004">
    <property type="protein sequence ID" value="SEF76569.1"/>
    <property type="molecule type" value="Genomic_DNA"/>
</dbReference>
<keyword evidence="4 9" id="KW-0812">Transmembrane</keyword>
<dbReference type="Pfam" id="PF01618">
    <property type="entry name" value="MotA_ExbB"/>
    <property type="match status" value="1"/>
</dbReference>
<evidence type="ECO:0000313" key="11">
    <source>
        <dbReference type="EMBL" id="SEF76569.1"/>
    </source>
</evidence>
<dbReference type="AlphaFoldDB" id="A0A1H5UND8"/>
<evidence type="ECO:0000256" key="3">
    <source>
        <dbReference type="ARBA" id="ARBA00022475"/>
    </source>
</evidence>
<accession>A0A1H5UND8</accession>
<dbReference type="Proteomes" id="UP000236742">
    <property type="component" value="Unassembled WGS sequence"/>
</dbReference>
<feature type="transmembrane region" description="Helical" evidence="9">
    <location>
        <begin position="117"/>
        <end position="138"/>
    </location>
</feature>
<comment type="similarity">
    <text evidence="8">Belongs to the exbB/tolQ family.</text>
</comment>
<organism evidence="11 12">
    <name type="scientific">Jhaorihella thermophila</name>
    <dbReference type="NCBI Taxonomy" id="488547"/>
    <lineage>
        <taxon>Bacteria</taxon>
        <taxon>Pseudomonadati</taxon>
        <taxon>Pseudomonadota</taxon>
        <taxon>Alphaproteobacteria</taxon>
        <taxon>Rhodobacterales</taxon>
        <taxon>Paracoccaceae</taxon>
        <taxon>Jhaorihella</taxon>
    </lineage>
</organism>
<protein>
    <submittedName>
        <fullName evidence="11">Biopolymer transport protein ExbB</fullName>
    </submittedName>
</protein>
<keyword evidence="3" id="KW-1003">Cell membrane</keyword>
<keyword evidence="6 9" id="KW-1133">Transmembrane helix</keyword>
<keyword evidence="12" id="KW-1185">Reference proteome</keyword>
<dbReference type="OrthoDB" id="4045at2"/>